<sequence length="95" mass="10508">MLGTCVFPVTCSSQMGLSDLQRVLSGLVQSGCWAVFDNTDRLTVELMSVAAQQLHLITNSLRTLRYSTAYEYTARGFPTTEQVRRDCAICSQASH</sequence>
<dbReference type="EMBL" id="VXIV02000770">
    <property type="protein sequence ID" value="KAF6036156.1"/>
    <property type="molecule type" value="Genomic_DNA"/>
</dbReference>
<organism evidence="2 3">
    <name type="scientific">Bugula neritina</name>
    <name type="common">Brown bryozoan</name>
    <name type="synonym">Sertularia neritina</name>
    <dbReference type="NCBI Taxonomy" id="10212"/>
    <lineage>
        <taxon>Eukaryota</taxon>
        <taxon>Metazoa</taxon>
        <taxon>Spiralia</taxon>
        <taxon>Lophotrochozoa</taxon>
        <taxon>Bryozoa</taxon>
        <taxon>Gymnolaemata</taxon>
        <taxon>Cheilostomatida</taxon>
        <taxon>Flustrina</taxon>
        <taxon>Buguloidea</taxon>
        <taxon>Bugulidae</taxon>
        <taxon>Bugula</taxon>
    </lineage>
</organism>
<dbReference type="GO" id="GO:0045505">
    <property type="term" value="F:dynein intermediate chain binding"/>
    <property type="evidence" value="ECO:0007669"/>
    <property type="project" value="InterPro"/>
</dbReference>
<accession>A0A7J7KFB5</accession>
<dbReference type="InterPro" id="IPR027417">
    <property type="entry name" value="P-loop_NTPase"/>
</dbReference>
<dbReference type="OrthoDB" id="5986589at2759"/>
<name>A0A7J7KFB5_BUGNE</name>
<protein>
    <recommendedName>
        <fullName evidence="1">Dynein heavy chain hydrolytic ATP-binding dynein motor region domain-containing protein</fullName>
    </recommendedName>
</protein>
<dbReference type="AlphaFoldDB" id="A0A7J7KFB5"/>
<feature type="domain" description="Dynein heavy chain hydrolytic ATP-binding dynein motor region" evidence="1">
    <location>
        <begin position="2"/>
        <end position="65"/>
    </location>
</feature>
<dbReference type="InterPro" id="IPR035699">
    <property type="entry name" value="AAA_6"/>
</dbReference>
<dbReference type="Pfam" id="PF12774">
    <property type="entry name" value="AAA_6"/>
    <property type="match status" value="1"/>
</dbReference>
<dbReference type="PANTHER" id="PTHR45703">
    <property type="entry name" value="DYNEIN HEAVY CHAIN"/>
    <property type="match status" value="1"/>
</dbReference>
<dbReference type="Proteomes" id="UP000593567">
    <property type="component" value="Unassembled WGS sequence"/>
</dbReference>
<dbReference type="GO" id="GO:0007018">
    <property type="term" value="P:microtubule-based movement"/>
    <property type="evidence" value="ECO:0007669"/>
    <property type="project" value="InterPro"/>
</dbReference>
<gene>
    <name evidence="2" type="ORF">EB796_005533</name>
</gene>
<dbReference type="GO" id="GO:0051959">
    <property type="term" value="F:dynein light intermediate chain binding"/>
    <property type="evidence" value="ECO:0007669"/>
    <property type="project" value="InterPro"/>
</dbReference>
<evidence type="ECO:0000313" key="2">
    <source>
        <dbReference type="EMBL" id="KAF6036156.1"/>
    </source>
</evidence>
<keyword evidence="3" id="KW-1185">Reference proteome</keyword>
<dbReference type="InterPro" id="IPR026983">
    <property type="entry name" value="DHC"/>
</dbReference>
<evidence type="ECO:0000259" key="1">
    <source>
        <dbReference type="Pfam" id="PF12774"/>
    </source>
</evidence>
<dbReference type="Gene3D" id="3.40.50.300">
    <property type="entry name" value="P-loop containing nucleotide triphosphate hydrolases"/>
    <property type="match status" value="1"/>
</dbReference>
<comment type="caution">
    <text evidence="2">The sequence shown here is derived from an EMBL/GenBank/DDBJ whole genome shotgun (WGS) entry which is preliminary data.</text>
</comment>
<reference evidence="2" key="1">
    <citation type="submission" date="2020-06" db="EMBL/GenBank/DDBJ databases">
        <title>Draft genome of Bugula neritina, a colonial animal packing powerful symbionts and potential medicines.</title>
        <authorList>
            <person name="Rayko M."/>
        </authorList>
    </citation>
    <scope>NUCLEOTIDE SEQUENCE [LARGE SCALE GENOMIC DNA]</scope>
    <source>
        <strain evidence="2">Kwan_BN1</strain>
    </source>
</reference>
<dbReference type="GO" id="GO:0005524">
    <property type="term" value="F:ATP binding"/>
    <property type="evidence" value="ECO:0007669"/>
    <property type="project" value="InterPro"/>
</dbReference>
<proteinExistence type="predicted"/>
<evidence type="ECO:0000313" key="3">
    <source>
        <dbReference type="Proteomes" id="UP000593567"/>
    </source>
</evidence>
<dbReference type="GO" id="GO:0030286">
    <property type="term" value="C:dynein complex"/>
    <property type="evidence" value="ECO:0007669"/>
    <property type="project" value="InterPro"/>
</dbReference>